<dbReference type="RefSeq" id="WP_209538785.1">
    <property type="nucleotide sequence ID" value="NZ_CP053381.1"/>
</dbReference>
<feature type="region of interest" description="Disordered" evidence="1">
    <location>
        <begin position="82"/>
        <end position="133"/>
    </location>
</feature>
<protein>
    <submittedName>
        <fullName evidence="2">Uncharacterized protein</fullName>
    </submittedName>
</protein>
<organism evidence="2 3">
    <name type="scientific">Billgrantia sulfidoxydans</name>
    <dbReference type="NCBI Taxonomy" id="2733484"/>
    <lineage>
        <taxon>Bacteria</taxon>
        <taxon>Pseudomonadati</taxon>
        <taxon>Pseudomonadota</taxon>
        <taxon>Gammaproteobacteria</taxon>
        <taxon>Oceanospirillales</taxon>
        <taxon>Halomonadaceae</taxon>
        <taxon>Billgrantia</taxon>
    </lineage>
</organism>
<feature type="compositionally biased region" description="Basic and acidic residues" evidence="1">
    <location>
        <begin position="115"/>
        <end position="133"/>
    </location>
</feature>
<evidence type="ECO:0000313" key="3">
    <source>
        <dbReference type="Proteomes" id="UP000671868"/>
    </source>
</evidence>
<dbReference type="Proteomes" id="UP000671868">
    <property type="component" value="Chromosome"/>
</dbReference>
<evidence type="ECO:0000313" key="2">
    <source>
        <dbReference type="EMBL" id="QTP54354.1"/>
    </source>
</evidence>
<sequence>MNDLLRLQRTSRLAPILAAWLAVWGTAMAASGPGERLHVSGFQPVVSPMAWHREHWRRHRRDPGFTVELPWALFDPYFSWGQAPRPVEPPRPAPLAPRQRGEMWRDDVVGSGRGGRFEEHPEGRILRSRPRGD</sequence>
<keyword evidence="3" id="KW-1185">Reference proteome</keyword>
<name>A0ABX7W1S2_9GAMM</name>
<feature type="compositionally biased region" description="Pro residues" evidence="1">
    <location>
        <begin position="86"/>
        <end position="95"/>
    </location>
</feature>
<proteinExistence type="predicted"/>
<evidence type="ECO:0000256" key="1">
    <source>
        <dbReference type="SAM" id="MobiDB-lite"/>
    </source>
</evidence>
<feature type="compositionally biased region" description="Basic and acidic residues" evidence="1">
    <location>
        <begin position="99"/>
        <end position="108"/>
    </location>
</feature>
<gene>
    <name evidence="2" type="ORF">HNO51_06415</name>
</gene>
<reference evidence="2 3" key="1">
    <citation type="journal article" date="2021" name="Front. Microbiol.">
        <title>Aerobic Denitrification and Heterotrophic Sulfur Oxidation in the Genus Halomonas Revealed by Six Novel Species Characterizations and Genome-Based Analysis.</title>
        <authorList>
            <person name="Wang L."/>
            <person name="Shao Z."/>
        </authorList>
    </citation>
    <scope>NUCLEOTIDE SEQUENCE [LARGE SCALE GENOMIC DNA]</scope>
    <source>
        <strain evidence="2 3">MCCC 1A11059</strain>
    </source>
</reference>
<dbReference type="EMBL" id="CP053381">
    <property type="protein sequence ID" value="QTP54354.1"/>
    <property type="molecule type" value="Genomic_DNA"/>
</dbReference>
<accession>A0ABX7W1S2</accession>